<evidence type="ECO:0000313" key="2">
    <source>
        <dbReference type="EMBL" id="AHG89991.1"/>
    </source>
</evidence>
<proteinExistence type="predicted"/>
<evidence type="ECO:0000313" key="3">
    <source>
        <dbReference type="Proteomes" id="UP000019151"/>
    </source>
</evidence>
<reference evidence="2 3" key="1">
    <citation type="journal article" date="2014" name="Genome Announc.">
        <title>Genome Sequence and Methylome of Soil Bacterium Gemmatirosa kalamazoonensis KBS708T, a Member of the Rarely Cultivated Gemmatimonadetes Phylum.</title>
        <authorList>
            <person name="Debruyn J.M."/>
            <person name="Radosevich M."/>
            <person name="Wommack K.E."/>
            <person name="Polson S.W."/>
            <person name="Hauser L.J."/>
            <person name="Fawaz M.N."/>
            <person name="Korlach J."/>
            <person name="Tsai Y.C."/>
        </authorList>
    </citation>
    <scope>NUCLEOTIDE SEQUENCE [LARGE SCALE GENOMIC DNA]</scope>
    <source>
        <strain evidence="2 3">KBS708</strain>
    </source>
</reference>
<evidence type="ECO:0000256" key="1">
    <source>
        <dbReference type="SAM" id="SignalP"/>
    </source>
</evidence>
<dbReference type="eggNOG" id="COG3240">
    <property type="taxonomic scope" value="Bacteria"/>
</dbReference>
<feature type="signal peptide" evidence="1">
    <location>
        <begin position="1"/>
        <end position="28"/>
    </location>
</feature>
<dbReference type="Proteomes" id="UP000019151">
    <property type="component" value="Chromosome"/>
</dbReference>
<organism evidence="2 3">
    <name type="scientific">Gemmatirosa kalamazoonensis</name>
    <dbReference type="NCBI Taxonomy" id="861299"/>
    <lineage>
        <taxon>Bacteria</taxon>
        <taxon>Pseudomonadati</taxon>
        <taxon>Gemmatimonadota</taxon>
        <taxon>Gemmatimonadia</taxon>
        <taxon>Gemmatimonadales</taxon>
        <taxon>Gemmatimonadaceae</taxon>
        <taxon>Gemmatirosa</taxon>
    </lineage>
</organism>
<gene>
    <name evidence="2" type="ORF">J421_2454</name>
</gene>
<dbReference type="GO" id="GO:0016788">
    <property type="term" value="F:hydrolase activity, acting on ester bonds"/>
    <property type="evidence" value="ECO:0007669"/>
    <property type="project" value="InterPro"/>
</dbReference>
<feature type="chain" id="PRO_5004794340" evidence="1">
    <location>
        <begin position="29"/>
        <end position="427"/>
    </location>
</feature>
<keyword evidence="3" id="KW-1185">Reference proteome</keyword>
<dbReference type="OrthoDB" id="9764164at2"/>
<dbReference type="PATRIC" id="fig|861299.3.peg.2500"/>
<dbReference type="SUPFAM" id="SSF52266">
    <property type="entry name" value="SGNH hydrolase"/>
    <property type="match status" value="1"/>
</dbReference>
<accession>W0RGT4</accession>
<dbReference type="EMBL" id="CP007128">
    <property type="protein sequence ID" value="AHG89991.1"/>
    <property type="molecule type" value="Genomic_DNA"/>
</dbReference>
<keyword evidence="1" id="KW-0732">Signal</keyword>
<dbReference type="InterPro" id="IPR001087">
    <property type="entry name" value="GDSL"/>
</dbReference>
<dbReference type="InParanoid" id="W0RGT4"/>
<sequence>MTMRILSRAGRRALVAGATAASVLAACAKDAELLTPPEPANSAAFMARYVALGNSITAGFQSDGINDSTQKQSYARLLAAAAGTRYAYAALAGRGCRPPLTNFLLQTRVGGGTALTCDLRATGSINAVLNNVAVPGANSFDPTGQAGGGYSALTTFILGGLTQVQKAVEVDPTFATVWIGNNDVLSFALGGTRAGVTDSSTFVRNYARMIDDLRAGSPNLTKGVLIGVVNVVNAPLGIPISVLDQAATPSQPAFAYQPAAAAAVVSLLGHPIAFAPNCSTGTPQISIPALQGIATAIAALPAAAPFTFVCADIPGVATKTPGLLSDADRTFFVNRVAGWNGYIHAKADSIGFAYYDPNTRLFTWRATGQVPPFPNLAAPAGTSPFGQFVSFDGVHPSAAAHLVVAQDLVALINQKYGSSIPSPTANP</sequence>
<dbReference type="STRING" id="861299.J421_2454"/>
<name>W0RGT4_9BACT</name>
<dbReference type="Gene3D" id="3.40.50.1110">
    <property type="entry name" value="SGNH hydrolase"/>
    <property type="match status" value="1"/>
</dbReference>
<dbReference type="RefSeq" id="WP_025411466.1">
    <property type="nucleotide sequence ID" value="NZ_CP007128.1"/>
</dbReference>
<dbReference type="AlphaFoldDB" id="W0RGT4"/>
<protein>
    <submittedName>
        <fullName evidence="2">Lipolytic protein G-D-S-L family</fullName>
    </submittedName>
</protein>
<dbReference type="PROSITE" id="PS51257">
    <property type="entry name" value="PROKAR_LIPOPROTEIN"/>
    <property type="match status" value="1"/>
</dbReference>
<dbReference type="Pfam" id="PF00657">
    <property type="entry name" value="Lipase_GDSL"/>
    <property type="match status" value="1"/>
</dbReference>
<dbReference type="InterPro" id="IPR036514">
    <property type="entry name" value="SGNH_hydro_sf"/>
</dbReference>
<dbReference type="KEGG" id="gba:J421_2454"/>
<dbReference type="HOGENOM" id="CLU_045521_0_0_0"/>